<dbReference type="EMBL" id="CP020814">
    <property type="protein sequence ID" value="ARK28808.1"/>
    <property type="molecule type" value="Genomic_DNA"/>
</dbReference>
<sequence>MLRSAVNEVSRFTLENGDTVVTYEDSMAGCFISVVFNKEKQTVAISCSKE</sequence>
<dbReference type="STRING" id="199441.BkAM31D_02490"/>
<dbReference type="KEGG" id="bkw:BkAM31D_02490"/>
<keyword evidence="2" id="KW-1185">Reference proteome</keyword>
<organism evidence="1 2">
    <name type="scientific">Halalkalibacter krulwichiae</name>
    <dbReference type="NCBI Taxonomy" id="199441"/>
    <lineage>
        <taxon>Bacteria</taxon>
        <taxon>Bacillati</taxon>
        <taxon>Bacillota</taxon>
        <taxon>Bacilli</taxon>
        <taxon>Bacillales</taxon>
        <taxon>Bacillaceae</taxon>
        <taxon>Halalkalibacter</taxon>
    </lineage>
</organism>
<dbReference type="Proteomes" id="UP000193006">
    <property type="component" value="Chromosome"/>
</dbReference>
<evidence type="ECO:0000313" key="2">
    <source>
        <dbReference type="Proteomes" id="UP000193006"/>
    </source>
</evidence>
<name>A0A1X9M5T4_9BACI</name>
<reference evidence="1 2" key="1">
    <citation type="submission" date="2017-04" db="EMBL/GenBank/DDBJ databases">
        <title>Bacillus krulwichiae AM31D Genome sequencing and assembly.</title>
        <authorList>
            <person name="Krulwich T.A."/>
            <person name="Anastor L."/>
            <person name="Ehrlich R."/>
            <person name="Ehrlich G.D."/>
            <person name="Janto B."/>
        </authorList>
    </citation>
    <scope>NUCLEOTIDE SEQUENCE [LARGE SCALE GENOMIC DNA]</scope>
    <source>
        <strain evidence="1 2">AM31D</strain>
    </source>
</reference>
<accession>A0A1X9M5T4</accession>
<protein>
    <submittedName>
        <fullName evidence="1">Uncharacterized protein</fullName>
    </submittedName>
</protein>
<proteinExistence type="predicted"/>
<gene>
    <name evidence="1" type="ORF">BkAM31D_02490</name>
</gene>
<evidence type="ECO:0000313" key="1">
    <source>
        <dbReference type="EMBL" id="ARK28808.1"/>
    </source>
</evidence>
<dbReference type="AlphaFoldDB" id="A0A1X9M5T4"/>